<name>A0A9P0JAT0_9DIPT</name>
<dbReference type="OrthoDB" id="205993at2759"/>
<dbReference type="AlphaFoldDB" id="A0A9P0JAT0"/>
<sequence length="242" mass="27964">MMKLVFVQILIIFFGVNQINYCKNDRIKWTLNKNLENVVTRSLYSNDKFYKNLNTDCIKEKLKLSENGDKEIFRLESEVLMTKAITSCSEFGAVEFFKNAIRHKPGHSVFDTKSDDLPCTKLNLHKLDPTSCLVKSFNPESMSDDEKEYCDEKTKADDFNTRMMISDAIGVPKIWKGIDYVSNFTCGAFDLMNLRKIVFKMQILWNAEEGQTDEAEIEDFAVILADTVDQVFNCRMSKLSIY</sequence>
<evidence type="ECO:0000313" key="3">
    <source>
        <dbReference type="Proteomes" id="UP001153620"/>
    </source>
</evidence>
<proteinExistence type="predicted"/>
<feature type="signal peptide" evidence="1">
    <location>
        <begin position="1"/>
        <end position="18"/>
    </location>
</feature>
<accession>A0A9P0JAT0</accession>
<keyword evidence="1" id="KW-0732">Signal</keyword>
<protein>
    <submittedName>
        <fullName evidence="2">Uncharacterized protein</fullName>
    </submittedName>
</protein>
<gene>
    <name evidence="2" type="ORF">CHIRRI_LOCUS13670</name>
</gene>
<organism evidence="2 3">
    <name type="scientific">Chironomus riparius</name>
    <dbReference type="NCBI Taxonomy" id="315576"/>
    <lineage>
        <taxon>Eukaryota</taxon>
        <taxon>Metazoa</taxon>
        <taxon>Ecdysozoa</taxon>
        <taxon>Arthropoda</taxon>
        <taxon>Hexapoda</taxon>
        <taxon>Insecta</taxon>
        <taxon>Pterygota</taxon>
        <taxon>Neoptera</taxon>
        <taxon>Endopterygota</taxon>
        <taxon>Diptera</taxon>
        <taxon>Nematocera</taxon>
        <taxon>Chironomoidea</taxon>
        <taxon>Chironomidae</taxon>
        <taxon>Chironominae</taxon>
        <taxon>Chironomus</taxon>
    </lineage>
</organism>
<evidence type="ECO:0000256" key="1">
    <source>
        <dbReference type="SAM" id="SignalP"/>
    </source>
</evidence>
<reference evidence="2" key="1">
    <citation type="submission" date="2022-01" db="EMBL/GenBank/DDBJ databases">
        <authorList>
            <person name="King R."/>
        </authorList>
    </citation>
    <scope>NUCLEOTIDE SEQUENCE</scope>
</reference>
<dbReference type="EMBL" id="OU895880">
    <property type="protein sequence ID" value="CAH1734359.1"/>
    <property type="molecule type" value="Genomic_DNA"/>
</dbReference>
<feature type="chain" id="PRO_5040108230" evidence="1">
    <location>
        <begin position="19"/>
        <end position="242"/>
    </location>
</feature>
<evidence type="ECO:0000313" key="2">
    <source>
        <dbReference type="EMBL" id="CAH1734359.1"/>
    </source>
</evidence>
<dbReference type="Proteomes" id="UP001153620">
    <property type="component" value="Chromosome 4"/>
</dbReference>
<reference evidence="2" key="2">
    <citation type="submission" date="2022-10" db="EMBL/GenBank/DDBJ databases">
        <authorList>
            <consortium name="ENA_rothamsted_submissions"/>
            <consortium name="culmorum"/>
            <person name="King R."/>
        </authorList>
    </citation>
    <scope>NUCLEOTIDE SEQUENCE</scope>
</reference>
<keyword evidence="3" id="KW-1185">Reference proteome</keyword>